<dbReference type="STRING" id="109895.A0A507EAQ5"/>
<comment type="caution">
    <text evidence="8">The sequence shown here is derived from an EMBL/GenBank/DDBJ whole genome shotgun (WGS) entry which is preliminary data.</text>
</comment>
<dbReference type="PROSITE" id="PS50830">
    <property type="entry name" value="TNASE_3"/>
    <property type="match status" value="1"/>
</dbReference>
<keyword evidence="6" id="KW-0812">Transmembrane</keyword>
<dbReference type="PANTHER" id="PTHR12302:SF3">
    <property type="entry name" value="SERINE_THREONINE-PROTEIN KINASE 31"/>
    <property type="match status" value="1"/>
</dbReference>
<dbReference type="AlphaFoldDB" id="A0A507EAQ5"/>
<dbReference type="InterPro" id="IPR016071">
    <property type="entry name" value="Staphylococal_nuclease_OB-fold"/>
</dbReference>
<dbReference type="SUPFAM" id="SSF50199">
    <property type="entry name" value="Staphylococcal nuclease"/>
    <property type="match status" value="1"/>
</dbReference>
<evidence type="ECO:0000313" key="8">
    <source>
        <dbReference type="EMBL" id="TPX60140.1"/>
    </source>
</evidence>
<keyword evidence="6" id="KW-1133">Transmembrane helix</keyword>
<keyword evidence="9" id="KW-1185">Reference proteome</keyword>
<keyword evidence="6" id="KW-0472">Membrane</keyword>
<comment type="similarity">
    <text evidence="1">Belongs to the LCL3 family.</text>
</comment>
<evidence type="ECO:0000256" key="4">
    <source>
        <dbReference type="ARBA" id="ARBA00022801"/>
    </source>
</evidence>
<dbReference type="PANTHER" id="PTHR12302">
    <property type="entry name" value="EBNA2 BINDING PROTEIN P100"/>
    <property type="match status" value="1"/>
</dbReference>
<dbReference type="Pfam" id="PF00565">
    <property type="entry name" value="SNase"/>
    <property type="match status" value="1"/>
</dbReference>
<organism evidence="8 9">
    <name type="scientific">Powellomyces hirtus</name>
    <dbReference type="NCBI Taxonomy" id="109895"/>
    <lineage>
        <taxon>Eukaryota</taxon>
        <taxon>Fungi</taxon>
        <taxon>Fungi incertae sedis</taxon>
        <taxon>Chytridiomycota</taxon>
        <taxon>Chytridiomycota incertae sedis</taxon>
        <taxon>Chytridiomycetes</taxon>
        <taxon>Spizellomycetales</taxon>
        <taxon>Powellomycetaceae</taxon>
        <taxon>Powellomyces</taxon>
    </lineage>
</organism>
<evidence type="ECO:0000256" key="6">
    <source>
        <dbReference type="SAM" id="Phobius"/>
    </source>
</evidence>
<name>A0A507EAQ5_9FUNG</name>
<keyword evidence="4" id="KW-0378">Hydrolase</keyword>
<accession>A0A507EAQ5</accession>
<feature type="transmembrane region" description="Helical" evidence="6">
    <location>
        <begin position="12"/>
        <end position="30"/>
    </location>
</feature>
<evidence type="ECO:0000256" key="5">
    <source>
        <dbReference type="ARBA" id="ARBA00022837"/>
    </source>
</evidence>
<dbReference type="GO" id="GO:0005739">
    <property type="term" value="C:mitochondrion"/>
    <property type="evidence" value="ECO:0007669"/>
    <property type="project" value="TreeGrafter"/>
</dbReference>
<dbReference type="Gene3D" id="2.40.50.90">
    <property type="match status" value="1"/>
</dbReference>
<protein>
    <recommendedName>
        <fullName evidence="7">TNase-like domain-containing protein</fullName>
    </recommendedName>
</protein>
<proteinExistence type="inferred from homology"/>
<keyword evidence="3" id="KW-0255">Endonuclease</keyword>
<evidence type="ECO:0000256" key="3">
    <source>
        <dbReference type="ARBA" id="ARBA00022759"/>
    </source>
</evidence>
<feature type="domain" description="TNase-like" evidence="7">
    <location>
        <begin position="53"/>
        <end position="206"/>
    </location>
</feature>
<keyword evidence="2" id="KW-0540">Nuclease</keyword>
<dbReference type="GO" id="GO:0016787">
    <property type="term" value="F:hydrolase activity"/>
    <property type="evidence" value="ECO:0007669"/>
    <property type="project" value="UniProtKB-KW"/>
</dbReference>
<evidence type="ECO:0000256" key="1">
    <source>
        <dbReference type="ARBA" id="ARBA00005435"/>
    </source>
</evidence>
<dbReference type="GO" id="GO:0004519">
    <property type="term" value="F:endonuclease activity"/>
    <property type="evidence" value="ECO:0007669"/>
    <property type="project" value="UniProtKB-KW"/>
</dbReference>
<dbReference type="SMART" id="SM00318">
    <property type="entry name" value="SNc"/>
    <property type="match status" value="1"/>
</dbReference>
<evidence type="ECO:0000313" key="9">
    <source>
        <dbReference type="Proteomes" id="UP000318582"/>
    </source>
</evidence>
<sequence>MPATASDRAAPSSSLPLYLAGLLPLGLLAFRPRYWRRCKTAAYLTPDVIATKRRMVGRCVAVRDNDNFRFLHRPAWFRILRIPAPQVLKDETIHVRLAGIDAPEGKHFGMAMQEGFEESRSWLADRILDKMVFITPLRTDRYGRMVCTVERRSWLPPFKRNLSLEMLQAGWATVYTAAGAEYGGMLEKFQQAEAKARAAKVGMWASKEPYVSPAEHKKAHRQS</sequence>
<dbReference type="InterPro" id="IPR035437">
    <property type="entry name" value="SNase_OB-fold_sf"/>
</dbReference>
<keyword evidence="5" id="KW-0106">Calcium</keyword>
<gene>
    <name evidence="8" type="ORF">PhCBS80983_g02006</name>
</gene>
<dbReference type="Proteomes" id="UP000318582">
    <property type="component" value="Unassembled WGS sequence"/>
</dbReference>
<reference evidence="8 9" key="1">
    <citation type="journal article" date="2019" name="Sci. Rep.">
        <title>Comparative genomics of chytrid fungi reveal insights into the obligate biotrophic and pathogenic lifestyle of Synchytrium endobioticum.</title>
        <authorList>
            <person name="van de Vossenberg B.T.L.H."/>
            <person name="Warris S."/>
            <person name="Nguyen H.D.T."/>
            <person name="van Gent-Pelzer M.P.E."/>
            <person name="Joly D.L."/>
            <person name="van de Geest H.C."/>
            <person name="Bonants P.J.M."/>
            <person name="Smith D.S."/>
            <person name="Levesque C.A."/>
            <person name="van der Lee T.A.J."/>
        </authorList>
    </citation>
    <scope>NUCLEOTIDE SEQUENCE [LARGE SCALE GENOMIC DNA]</scope>
    <source>
        <strain evidence="8 9">CBS 809.83</strain>
    </source>
</reference>
<evidence type="ECO:0000259" key="7">
    <source>
        <dbReference type="PROSITE" id="PS50830"/>
    </source>
</evidence>
<dbReference type="EMBL" id="QEAQ01000018">
    <property type="protein sequence ID" value="TPX60140.1"/>
    <property type="molecule type" value="Genomic_DNA"/>
</dbReference>
<evidence type="ECO:0000256" key="2">
    <source>
        <dbReference type="ARBA" id="ARBA00022722"/>
    </source>
</evidence>